<organism evidence="2 3">
    <name type="scientific">Rhodoplanes serenus</name>
    <dbReference type="NCBI Taxonomy" id="200615"/>
    <lineage>
        <taxon>Bacteria</taxon>
        <taxon>Pseudomonadati</taxon>
        <taxon>Pseudomonadota</taxon>
        <taxon>Alphaproteobacteria</taxon>
        <taxon>Hyphomicrobiales</taxon>
        <taxon>Nitrobacteraceae</taxon>
        <taxon>Rhodoplanes</taxon>
    </lineage>
</organism>
<comment type="caution">
    <text evidence="2">The sequence shown here is derived from an EMBL/GenBank/DDBJ whole genome shotgun (WGS) entry which is preliminary data.</text>
</comment>
<dbReference type="InterPro" id="IPR038461">
    <property type="entry name" value="Schlafen_AlbA_2_dom_sf"/>
</dbReference>
<dbReference type="Gene3D" id="3.30.950.30">
    <property type="entry name" value="Schlafen, AAA domain"/>
    <property type="match status" value="1"/>
</dbReference>
<proteinExistence type="predicted"/>
<evidence type="ECO:0000313" key="3">
    <source>
        <dbReference type="Proteomes" id="UP000438991"/>
    </source>
</evidence>
<dbReference type="RefSeq" id="WP_155481166.1">
    <property type="nucleotide sequence ID" value="NZ_WNKV01000020.1"/>
</dbReference>
<evidence type="ECO:0000259" key="1">
    <source>
        <dbReference type="Pfam" id="PF04326"/>
    </source>
</evidence>
<dbReference type="Pfam" id="PF04326">
    <property type="entry name" value="SLFN_AlbA_2"/>
    <property type="match status" value="1"/>
</dbReference>
<dbReference type="Proteomes" id="UP000438991">
    <property type="component" value="Unassembled WGS sequence"/>
</dbReference>
<reference evidence="2 3" key="1">
    <citation type="submission" date="2019-11" db="EMBL/GenBank/DDBJ databases">
        <title>Whole-genome sequence of Rhodoplanes serenus DSM 18633, type strain.</title>
        <authorList>
            <person name="Kyndt J.A."/>
            <person name="Meyer T.E."/>
        </authorList>
    </citation>
    <scope>NUCLEOTIDE SEQUENCE [LARGE SCALE GENOMIC DNA]</scope>
    <source>
        <strain evidence="2 3">DSM 18633</strain>
    </source>
</reference>
<name>A0A9X5AUV0_9BRAD</name>
<feature type="domain" description="Schlafen AlbA-2" evidence="1">
    <location>
        <begin position="17"/>
        <end position="146"/>
    </location>
</feature>
<dbReference type="EMBL" id="WNKV01000020">
    <property type="protein sequence ID" value="MTW18785.1"/>
    <property type="molecule type" value="Genomic_DNA"/>
</dbReference>
<sequence length="449" mass="50485">MAFEPTRISELLLSPTEELAVEIKEWLVLSENEHKAKLAQAIIALANHGGGTIIIGFEQLADGRFSPATPRPAALDAYSTDGINNISSAYLRPPIHCAVTMVSHPTSGEEYPVISVPGGHRVPIMAARGGPQDKSTLKSGRVYIRKPGPKSEEPGGPDEWQALFDRCIRNGSEDLLDRFRAIMAGGPTATASVSDSELLDRWIKESMGRWSRLLNGLPPKHPARFPLGHYRFAYQLKGPFERPNLRQLLEALRNAQVRHSGWPNWPIIERDPIRPYPVDDVIEAFLVRDKDAEQRSPDTLDFWRVSADGKAFMIRGLNEDSHPDLQEPGKHLDITTPTWRLADGLTHAANLARELKLKDGFVDFDLQWSGLSERELNSIGNPRRVLFSGHKTHQKEYTARLTVPLGSIRDTLPEIVDKALRPMYERFDFFELPATLTAEEIAYWRRNAF</sequence>
<protein>
    <recommendedName>
        <fullName evidence="1">Schlafen AlbA-2 domain-containing protein</fullName>
    </recommendedName>
</protein>
<accession>A0A9X5AUV0</accession>
<dbReference type="AlphaFoldDB" id="A0A9X5AUV0"/>
<gene>
    <name evidence="2" type="ORF">GJ689_21525</name>
</gene>
<evidence type="ECO:0000313" key="2">
    <source>
        <dbReference type="EMBL" id="MTW18785.1"/>
    </source>
</evidence>
<dbReference type="InterPro" id="IPR007421">
    <property type="entry name" value="Schlafen_AlbA_2_dom"/>
</dbReference>